<evidence type="ECO:0000259" key="3">
    <source>
        <dbReference type="SMART" id="SM00322"/>
    </source>
</evidence>
<dbReference type="STRING" id="683960.A0A1E3PA98"/>
<dbReference type="GeneID" id="30203900"/>
<evidence type="ECO:0000313" key="4">
    <source>
        <dbReference type="EMBL" id="ODQ61807.1"/>
    </source>
</evidence>
<feature type="domain" description="K Homology" evidence="3">
    <location>
        <begin position="237"/>
        <end position="314"/>
    </location>
</feature>
<dbReference type="Pfam" id="PF24563">
    <property type="entry name" value="KH_Mug60-KHD4"/>
    <property type="match status" value="1"/>
</dbReference>
<keyword evidence="5" id="KW-1185">Reference proteome</keyword>
<accession>A0A1E3PA98</accession>
<evidence type="ECO:0000256" key="1">
    <source>
        <dbReference type="PROSITE-ProRule" id="PRU00117"/>
    </source>
</evidence>
<feature type="compositionally biased region" description="Low complexity" evidence="2">
    <location>
        <begin position="14"/>
        <end position="30"/>
    </location>
</feature>
<dbReference type="RefSeq" id="XP_019041014.1">
    <property type="nucleotide sequence ID" value="XM_019186654.1"/>
</dbReference>
<feature type="region of interest" description="Disordered" evidence="2">
    <location>
        <begin position="1"/>
        <end position="30"/>
    </location>
</feature>
<feature type="domain" description="K Homology" evidence="3">
    <location>
        <begin position="541"/>
        <end position="621"/>
    </location>
</feature>
<dbReference type="EMBL" id="KV454208">
    <property type="protein sequence ID" value="ODQ61807.1"/>
    <property type="molecule type" value="Genomic_DNA"/>
</dbReference>
<keyword evidence="1" id="KW-0694">RNA-binding</keyword>
<dbReference type="CDD" id="cd22453">
    <property type="entry name" value="KH-I_MUG60_like"/>
    <property type="match status" value="1"/>
</dbReference>
<gene>
    <name evidence="4" type="ORF">WICANDRAFT_98481</name>
</gene>
<protein>
    <recommendedName>
        <fullName evidence="3">K Homology domain-containing protein</fullName>
    </recommendedName>
</protein>
<organism evidence="4 5">
    <name type="scientific">Wickerhamomyces anomalus (strain ATCC 58044 / CBS 1984 / NCYC 433 / NRRL Y-366-8)</name>
    <name type="common">Yeast</name>
    <name type="synonym">Hansenula anomala</name>
    <dbReference type="NCBI Taxonomy" id="683960"/>
    <lineage>
        <taxon>Eukaryota</taxon>
        <taxon>Fungi</taxon>
        <taxon>Dikarya</taxon>
        <taxon>Ascomycota</taxon>
        <taxon>Saccharomycotina</taxon>
        <taxon>Saccharomycetes</taxon>
        <taxon>Phaffomycetales</taxon>
        <taxon>Wickerhamomycetaceae</taxon>
        <taxon>Wickerhamomyces</taxon>
    </lineage>
</organism>
<proteinExistence type="predicted"/>
<reference evidence="4 5" key="1">
    <citation type="journal article" date="2016" name="Proc. Natl. Acad. Sci. U.S.A.">
        <title>Comparative genomics of biotechnologically important yeasts.</title>
        <authorList>
            <person name="Riley R."/>
            <person name="Haridas S."/>
            <person name="Wolfe K.H."/>
            <person name="Lopes M.R."/>
            <person name="Hittinger C.T."/>
            <person name="Goeker M."/>
            <person name="Salamov A.A."/>
            <person name="Wisecaver J.H."/>
            <person name="Long T.M."/>
            <person name="Calvey C.H."/>
            <person name="Aerts A.L."/>
            <person name="Barry K.W."/>
            <person name="Choi C."/>
            <person name="Clum A."/>
            <person name="Coughlan A.Y."/>
            <person name="Deshpande S."/>
            <person name="Douglass A.P."/>
            <person name="Hanson S.J."/>
            <person name="Klenk H.-P."/>
            <person name="LaButti K.M."/>
            <person name="Lapidus A."/>
            <person name="Lindquist E.A."/>
            <person name="Lipzen A.M."/>
            <person name="Meier-Kolthoff J.P."/>
            <person name="Ohm R.A."/>
            <person name="Otillar R.P."/>
            <person name="Pangilinan J.L."/>
            <person name="Peng Y."/>
            <person name="Rokas A."/>
            <person name="Rosa C.A."/>
            <person name="Scheuner C."/>
            <person name="Sibirny A.A."/>
            <person name="Slot J.C."/>
            <person name="Stielow J.B."/>
            <person name="Sun H."/>
            <person name="Kurtzman C.P."/>
            <person name="Blackwell M."/>
            <person name="Grigoriev I.V."/>
            <person name="Jeffries T.W."/>
        </authorList>
    </citation>
    <scope>NUCLEOTIDE SEQUENCE [LARGE SCALE GENOMIC DNA]</scope>
    <source>
        <strain evidence="5">ATCC 58044 / CBS 1984 / NCYC 433 / NRRL Y-366-8</strain>
    </source>
</reference>
<dbReference type="PROSITE" id="PS50084">
    <property type="entry name" value="KH_TYPE_1"/>
    <property type="match status" value="1"/>
</dbReference>
<dbReference type="InterPro" id="IPR036612">
    <property type="entry name" value="KH_dom_type_1_sf"/>
</dbReference>
<name>A0A1E3PA98_WICAA</name>
<dbReference type="InterPro" id="IPR056553">
    <property type="entry name" value="KH_Mug60-KHD4"/>
</dbReference>
<dbReference type="InterPro" id="IPR004087">
    <property type="entry name" value="KH_dom"/>
</dbReference>
<dbReference type="OrthoDB" id="271862at2759"/>
<dbReference type="InterPro" id="IPR004088">
    <property type="entry name" value="KH_dom_type_1"/>
</dbReference>
<dbReference type="Pfam" id="PF00013">
    <property type="entry name" value="KH_1"/>
    <property type="match status" value="1"/>
</dbReference>
<dbReference type="Proteomes" id="UP000094112">
    <property type="component" value="Unassembled WGS sequence"/>
</dbReference>
<dbReference type="SMART" id="SM00322">
    <property type="entry name" value="KH"/>
    <property type="match status" value="2"/>
</dbReference>
<dbReference type="GO" id="GO:0003723">
    <property type="term" value="F:RNA binding"/>
    <property type="evidence" value="ECO:0007669"/>
    <property type="project" value="UniProtKB-UniRule"/>
</dbReference>
<feature type="compositionally biased region" description="Polar residues" evidence="2">
    <location>
        <begin position="1"/>
        <end position="13"/>
    </location>
</feature>
<dbReference type="Gene3D" id="3.30.1370.10">
    <property type="entry name" value="K Homology domain, type 1"/>
    <property type="match status" value="1"/>
</dbReference>
<sequence length="903" mass="103269">MSQKEASPSSAGHSITSVNSTNATSTANSSTSDSLYAAIPLKYTSLVRSKTQGYLYESNTGLWRDLKANDTLVLSQIAQNLSGNYKIIDNFAGLDAQLSQLLANEYLAVSESRGNEQLLHLKIDSSSDQTIKEHSRLLQRYQKVDFKTLLVDRGKFRTVFTPTGIAQDFQDSLTQLAHFCEVEILISAKVEYFNLSINQESQPDLLDQNLYIYILGDSDDTTFAETRIRILLDNYLDLFVDSVEVPLSMIPLVGGVSFGDFRAIAKETGVNIYLPSILPELAQNSKRHNLDNIYLSGLEAQVLLAKKFLLGIVEKRKDEVFYKNIDILKFKKDSILLNFKDDISSIMCKYGVFIQLPPLGADESTIHFQGTTSELVERAIVDFTTLTNEIFLTNVWFHKDTSSNGHFDPADLNVNAGELYDLVSRISIASNVSIYVNKDAASFEFWGSRDDSLKAIKQFNRYANQLYNDFKPEIEFKIELGVSYHEFISGKKNGKISKIMNNFKTSTINFEPLNEYSLLVDLKSIDFNEFLNSYEQLQNEFPSEIRFYIPEAFHRQIIGTGGSLIQSIMRKYNVFIKFSNSYDLKNNFKSPIRFDNVIIRCPSKNSSNIPLVKNELNSLLINNENTTFFNTYFKLSRNQFRLFDFNKIQQIEKKTSTFVRFPNSEPNDYALVEVLGTENHSVNATKLFINELAESYEFKITYSKKFHQIINDTNESYVEKIKVPFKILYNFEIMGIDNKTEESVPYHSIILSFLPESDLFLEDAITYLTSFLRENEFMILDRGELSNNDSIIHGSASRYTQFNQNNYNIKLNAKSHSAGGFYDTNFSKYPLSDVPVQLPQSQQLFQLPNLHERILVSQPTLVQPLGVHTVNQQPQQQLKKRPVTHNGYDNIANKQNFQQRRPF</sequence>
<dbReference type="SUPFAM" id="SSF54791">
    <property type="entry name" value="Eukaryotic type KH-domain (KH-domain type I)"/>
    <property type="match status" value="2"/>
</dbReference>
<evidence type="ECO:0000256" key="2">
    <source>
        <dbReference type="SAM" id="MobiDB-lite"/>
    </source>
</evidence>
<dbReference type="AlphaFoldDB" id="A0A1E3PA98"/>
<evidence type="ECO:0000313" key="5">
    <source>
        <dbReference type="Proteomes" id="UP000094112"/>
    </source>
</evidence>